<sequence length="198" mass="22506">MRKPSMFYVDDLLQIWDTAGQEKFRSITRAYYRDAAGALLVYDVTKRHTFGRLSSWLEDIRQQDDTSVIVVGNKWDAGENIRAVNAEEGEEFAKSNGCLFIEASAKTTVNVATAFHKTTERICEKMGYVDLEEVDEALGINIWKWRGFRIGKNIVGEGNFAGMGDTTTNMICSNEIISHDIKFITNYLLFVTKIIIRL</sequence>
<dbReference type="RefSeq" id="XP_075078085.1">
    <property type="nucleotide sequence ID" value="XM_075221984.1"/>
</dbReference>
<dbReference type="Proteomes" id="UP000790787">
    <property type="component" value="Chromosome 1"/>
</dbReference>
<accession>A0AC58RZI2</accession>
<name>A0AC58RZI2_TOBAC</name>
<protein>
    <submittedName>
        <fullName evidence="2">Ras-related protein Rab-2-B-like</fullName>
    </submittedName>
</protein>
<evidence type="ECO:0000313" key="2">
    <source>
        <dbReference type="RefSeq" id="XP_075078085.1"/>
    </source>
</evidence>
<evidence type="ECO:0000313" key="1">
    <source>
        <dbReference type="Proteomes" id="UP000790787"/>
    </source>
</evidence>
<organism evidence="1 2">
    <name type="scientific">Nicotiana tabacum</name>
    <name type="common">Common tobacco</name>
    <dbReference type="NCBI Taxonomy" id="4097"/>
    <lineage>
        <taxon>Eukaryota</taxon>
        <taxon>Viridiplantae</taxon>
        <taxon>Streptophyta</taxon>
        <taxon>Embryophyta</taxon>
        <taxon>Tracheophyta</taxon>
        <taxon>Spermatophyta</taxon>
        <taxon>Magnoliopsida</taxon>
        <taxon>eudicotyledons</taxon>
        <taxon>Gunneridae</taxon>
        <taxon>Pentapetalae</taxon>
        <taxon>asterids</taxon>
        <taxon>lamiids</taxon>
        <taxon>Solanales</taxon>
        <taxon>Solanaceae</taxon>
        <taxon>Nicotianoideae</taxon>
        <taxon>Nicotianeae</taxon>
        <taxon>Nicotiana</taxon>
    </lineage>
</organism>
<reference evidence="2" key="2">
    <citation type="submission" date="2025-08" db="UniProtKB">
        <authorList>
            <consortium name="RefSeq"/>
        </authorList>
    </citation>
    <scope>IDENTIFICATION</scope>
    <source>
        <tissue evidence="2">Leaf</tissue>
    </source>
</reference>
<reference evidence="1" key="1">
    <citation type="journal article" date="2014" name="Nat. Commun.">
        <title>The tobacco genome sequence and its comparison with those of tomato and potato.</title>
        <authorList>
            <person name="Sierro N."/>
            <person name="Battey J.N."/>
            <person name="Ouadi S."/>
            <person name="Bakaher N."/>
            <person name="Bovet L."/>
            <person name="Willig A."/>
            <person name="Goepfert S."/>
            <person name="Peitsch M.C."/>
            <person name="Ivanov N.V."/>
        </authorList>
    </citation>
    <scope>NUCLEOTIDE SEQUENCE [LARGE SCALE GENOMIC DNA]</scope>
</reference>
<proteinExistence type="predicted"/>
<keyword evidence="1" id="KW-1185">Reference proteome</keyword>
<gene>
    <name evidence="2" type="primary">LOC107762056</name>
</gene>